<keyword evidence="2" id="KW-0810">Translation regulation</keyword>
<dbReference type="eggNOG" id="KOG4197">
    <property type="taxonomic scope" value="Eukaryota"/>
</dbReference>
<evidence type="ECO:0000259" key="6">
    <source>
        <dbReference type="PROSITE" id="PS50303"/>
    </source>
</evidence>
<name>A0A022RBH3_ERYGU</name>
<dbReference type="InterPro" id="IPR033133">
    <property type="entry name" value="PUM-HD"/>
</dbReference>
<dbReference type="InterPro" id="IPR011989">
    <property type="entry name" value="ARM-like"/>
</dbReference>
<dbReference type="InterPro" id="IPR033712">
    <property type="entry name" value="Pumilio_RNA-bd"/>
</dbReference>
<accession>A0A022RBH3</accession>
<gene>
    <name evidence="7" type="ORF">MIMGU_mgv1a020918mg</name>
</gene>
<keyword evidence="8" id="KW-1185">Reference proteome</keyword>
<dbReference type="PANTHER" id="PTHR12537:SF129">
    <property type="entry name" value="PUMILIO HOMOLOG 15-LIKE"/>
    <property type="match status" value="1"/>
</dbReference>
<dbReference type="GO" id="GO:0003729">
    <property type="term" value="F:mRNA binding"/>
    <property type="evidence" value="ECO:0000318"/>
    <property type="project" value="GO_Central"/>
</dbReference>
<protein>
    <recommendedName>
        <fullName evidence="6">PUM-HD domain-containing protein</fullName>
    </recommendedName>
</protein>
<evidence type="ECO:0000313" key="8">
    <source>
        <dbReference type="Proteomes" id="UP000030748"/>
    </source>
</evidence>
<dbReference type="EMBL" id="KI630513">
    <property type="protein sequence ID" value="EYU37606.1"/>
    <property type="molecule type" value="Genomic_DNA"/>
</dbReference>
<evidence type="ECO:0000256" key="1">
    <source>
        <dbReference type="ARBA" id="ARBA00022737"/>
    </source>
</evidence>
<feature type="repeat" description="Pumilio" evidence="5">
    <location>
        <begin position="437"/>
        <end position="472"/>
    </location>
</feature>
<dbReference type="GO" id="GO:0006417">
    <property type="term" value="P:regulation of translation"/>
    <property type="evidence" value="ECO:0007669"/>
    <property type="project" value="UniProtKB-KW"/>
</dbReference>
<dbReference type="InterPro" id="IPR001313">
    <property type="entry name" value="Pumilio_RNA-bd_rpt"/>
</dbReference>
<dbReference type="PANTHER" id="PTHR12537">
    <property type="entry name" value="RNA BINDING PROTEIN PUMILIO-RELATED"/>
    <property type="match status" value="1"/>
</dbReference>
<dbReference type="InterPro" id="IPR016024">
    <property type="entry name" value="ARM-type_fold"/>
</dbReference>
<evidence type="ECO:0000313" key="7">
    <source>
        <dbReference type="EMBL" id="EYU37606.1"/>
    </source>
</evidence>
<proteinExistence type="predicted"/>
<dbReference type="STRING" id="4155.A0A022RBH3"/>
<dbReference type="SMART" id="SM00025">
    <property type="entry name" value="Pumilio"/>
    <property type="match status" value="8"/>
</dbReference>
<feature type="repeat" description="Pumilio" evidence="5">
    <location>
        <begin position="473"/>
        <end position="510"/>
    </location>
</feature>
<feature type="repeat" description="Pumilio" evidence="5">
    <location>
        <begin position="366"/>
        <end position="402"/>
    </location>
</feature>
<feature type="repeat" description="Pumilio" evidence="5">
    <location>
        <begin position="255"/>
        <end position="290"/>
    </location>
</feature>
<evidence type="ECO:0000256" key="2">
    <source>
        <dbReference type="ARBA" id="ARBA00022845"/>
    </source>
</evidence>
<dbReference type="eggNOG" id="KOG2049">
    <property type="taxonomic scope" value="Eukaryota"/>
</dbReference>
<feature type="domain" description="PUM-HD" evidence="6">
    <location>
        <begin position="197"/>
        <end position="536"/>
    </location>
</feature>
<keyword evidence="3" id="KW-0694">RNA-binding</keyword>
<evidence type="ECO:0000256" key="4">
    <source>
        <dbReference type="ARBA" id="ARBA00058490"/>
    </source>
</evidence>
<dbReference type="Pfam" id="PF00806">
    <property type="entry name" value="PUF"/>
    <property type="match status" value="8"/>
</dbReference>
<organism evidence="7 8">
    <name type="scientific">Erythranthe guttata</name>
    <name type="common">Yellow monkey flower</name>
    <name type="synonym">Mimulus guttatus</name>
    <dbReference type="NCBI Taxonomy" id="4155"/>
    <lineage>
        <taxon>Eukaryota</taxon>
        <taxon>Viridiplantae</taxon>
        <taxon>Streptophyta</taxon>
        <taxon>Embryophyta</taxon>
        <taxon>Tracheophyta</taxon>
        <taxon>Spermatophyta</taxon>
        <taxon>Magnoliopsida</taxon>
        <taxon>eudicotyledons</taxon>
        <taxon>Gunneridae</taxon>
        <taxon>Pentapetalae</taxon>
        <taxon>asterids</taxon>
        <taxon>lamiids</taxon>
        <taxon>Lamiales</taxon>
        <taxon>Phrymaceae</taxon>
        <taxon>Erythranthe</taxon>
    </lineage>
</organism>
<evidence type="ECO:0000256" key="3">
    <source>
        <dbReference type="ARBA" id="ARBA00022884"/>
    </source>
</evidence>
<keyword evidence="1" id="KW-0677">Repeat</keyword>
<feature type="repeat" description="Pumilio" evidence="5">
    <location>
        <begin position="219"/>
        <end position="254"/>
    </location>
</feature>
<dbReference type="AlphaFoldDB" id="A0A022RBH3"/>
<dbReference type="Gene3D" id="1.25.10.10">
    <property type="entry name" value="Leucine-rich Repeat Variant"/>
    <property type="match status" value="1"/>
</dbReference>
<comment type="function">
    <text evidence="4">Sequence-specific RNA-binding protein that regulates translation and mRNA stability by binding the 3'-UTR of target mRNAs.</text>
</comment>
<dbReference type="CDD" id="cd07920">
    <property type="entry name" value="Pumilio"/>
    <property type="match status" value="1"/>
</dbReference>
<dbReference type="PROSITE" id="PS50303">
    <property type="entry name" value="PUM_HD"/>
    <property type="match status" value="1"/>
</dbReference>
<evidence type="ECO:0000256" key="5">
    <source>
        <dbReference type="PROSITE-ProRule" id="PRU00317"/>
    </source>
</evidence>
<dbReference type="GO" id="GO:0010608">
    <property type="term" value="P:post-transcriptional regulation of gene expression"/>
    <property type="evidence" value="ECO:0000318"/>
    <property type="project" value="GO_Central"/>
</dbReference>
<dbReference type="GO" id="GO:0005737">
    <property type="term" value="C:cytoplasm"/>
    <property type="evidence" value="ECO:0000318"/>
    <property type="project" value="GO_Central"/>
</dbReference>
<dbReference type="SUPFAM" id="SSF48371">
    <property type="entry name" value="ARM repeat"/>
    <property type="match status" value="1"/>
</dbReference>
<dbReference type="PROSITE" id="PS50302">
    <property type="entry name" value="PUM"/>
    <property type="match status" value="5"/>
</dbReference>
<feature type="non-terminal residue" evidence="7">
    <location>
        <position position="1"/>
    </location>
</feature>
<dbReference type="FunFam" id="1.25.10.10:FF:000237">
    <property type="entry name" value="Pumilio homolog 9"/>
    <property type="match status" value="1"/>
</dbReference>
<dbReference type="Proteomes" id="UP000030748">
    <property type="component" value="Unassembled WGS sequence"/>
</dbReference>
<reference evidence="7 8" key="1">
    <citation type="journal article" date="2013" name="Proc. Natl. Acad. Sci. U.S.A.">
        <title>Fine-scale variation in meiotic recombination in Mimulus inferred from population shotgun sequencing.</title>
        <authorList>
            <person name="Hellsten U."/>
            <person name="Wright K.M."/>
            <person name="Jenkins J."/>
            <person name="Shu S."/>
            <person name="Yuan Y."/>
            <person name="Wessler S.R."/>
            <person name="Schmutz J."/>
            <person name="Willis J.H."/>
            <person name="Rokhsar D.S."/>
        </authorList>
    </citation>
    <scope>NUCLEOTIDE SEQUENCE [LARGE SCALE GENOMIC DNA]</scope>
    <source>
        <strain evidence="8">cv. DUN x IM62</strain>
    </source>
</reference>
<sequence length="540" mass="60601">KIQNDFFFRRPPLHRRKQLRGGVMNAAADGSSYGYDALYSHLAALNLSGQPSHPPHPAYDEGASSSHGAAGGVGSNIWRCEPLLNGFVDFNSNGDDTINRMRANSAARVYMQPNPNENHLYNNVTGANYNYNINYNNYGRSTLNGFAFHNSNANFDLGHGNRQLRYSTRNNNNNSSGFEYMKNRTESNSAPTWISNFRCGYSGSLNRLGMRLDSLSLEELRGKLVSVVMDQYGSQYLQNKLEGIDPNTVEFIFSELKGHICYLMVDQVANQFIQKFFKVCNENQITEFLYLLVTDHVKFKDICCDMHGTRVVQKLLDKLTTPNQVAIALSVLRRITIELTRSMNGQHVIQHCLKSFPPQDNEIILQVIADNCLAIASDRSGCCVLQPCVSSAQGETRNRMIANLTAYALLLSTDPYGNYVVQYMVDMPKVKVQILTQLSGNFVPLSMDKYGSNVVEKCLKGYNGNQLLSILNEIMNSPNFVQLLQDPYGNYVAQSALICSKGAARDALTERIHSNYAFLHSHPHGKRVLERARCCKIYRA</sequence>